<dbReference type="Proteomes" id="UP000039865">
    <property type="component" value="Unassembled WGS sequence"/>
</dbReference>
<keyword evidence="4 8" id="KW-0812">Transmembrane</keyword>
<dbReference type="EMBL" id="CCKQ01017606">
    <property type="protein sequence ID" value="CDW89502.1"/>
    <property type="molecule type" value="Genomic_DNA"/>
</dbReference>
<evidence type="ECO:0000313" key="11">
    <source>
        <dbReference type="EMBL" id="CDW89502.1"/>
    </source>
</evidence>
<sequence>MDKKHIESEKKEQQVMGDDLTQKDGANQKSDEVTEEVKVVAQIQINNDYSLPIYPIHVLSTNRILDTIISRNEVNKPASNMYKLRGIGAYFAGFVPYSINFFFNNVEFQYKADEEVNHPLANYYLISTIALWNPINIMIVRMQCLDYPIRKFRGALWDMIKHDKHRMLYSGIAPIFAGQAYLYCAIIAAESMTSFGYKYAPEVSLGLFLTSCLFAHPLFLIGMRVQYGRFHATQIQREAYKNWFNALVYIKNQQGSRAFYKGFAPAMFIYTAMHYESLRSFILDPLKQKYLGWAQKQ</sequence>
<dbReference type="InParanoid" id="A0A078B885"/>
<proteinExistence type="inferred from homology"/>
<dbReference type="AlphaFoldDB" id="A0A078B885"/>
<comment type="similarity">
    <text evidence="2">Belongs to the mitochondrial carrier (TC 2.A.29) family.</text>
</comment>
<keyword evidence="5" id="KW-0677">Repeat</keyword>
<evidence type="ECO:0000256" key="1">
    <source>
        <dbReference type="ARBA" id="ARBA00004141"/>
    </source>
</evidence>
<organism evidence="11 12">
    <name type="scientific">Stylonychia lemnae</name>
    <name type="common">Ciliate</name>
    <dbReference type="NCBI Taxonomy" id="5949"/>
    <lineage>
        <taxon>Eukaryota</taxon>
        <taxon>Sar</taxon>
        <taxon>Alveolata</taxon>
        <taxon>Ciliophora</taxon>
        <taxon>Intramacronucleata</taxon>
        <taxon>Spirotrichea</taxon>
        <taxon>Stichotrichia</taxon>
        <taxon>Sporadotrichida</taxon>
        <taxon>Oxytrichidae</taxon>
        <taxon>Stylonychinae</taxon>
        <taxon>Stylonychia</taxon>
    </lineage>
</organism>
<dbReference type="GO" id="GO:0055085">
    <property type="term" value="P:transmembrane transport"/>
    <property type="evidence" value="ECO:0007669"/>
    <property type="project" value="InterPro"/>
</dbReference>
<evidence type="ECO:0000256" key="7">
    <source>
        <dbReference type="ARBA" id="ARBA00023136"/>
    </source>
</evidence>
<dbReference type="InterPro" id="IPR044712">
    <property type="entry name" value="SLC25A32-like"/>
</dbReference>
<feature type="repeat" description="Solcar" evidence="8">
    <location>
        <begin position="195"/>
        <end position="289"/>
    </location>
</feature>
<dbReference type="PROSITE" id="PS50920">
    <property type="entry name" value="SOLCAR"/>
    <property type="match status" value="1"/>
</dbReference>
<evidence type="ECO:0000256" key="6">
    <source>
        <dbReference type="ARBA" id="ARBA00022989"/>
    </source>
</evidence>
<dbReference type="GO" id="GO:0006862">
    <property type="term" value="P:nucleotide transport"/>
    <property type="evidence" value="ECO:0007669"/>
    <property type="project" value="InterPro"/>
</dbReference>
<evidence type="ECO:0000256" key="2">
    <source>
        <dbReference type="ARBA" id="ARBA00006375"/>
    </source>
</evidence>
<keyword evidence="6 10" id="KW-1133">Transmembrane helix</keyword>
<evidence type="ECO:0008006" key="13">
    <source>
        <dbReference type="Google" id="ProtNLM"/>
    </source>
</evidence>
<evidence type="ECO:0000256" key="9">
    <source>
        <dbReference type="SAM" id="MobiDB-lite"/>
    </source>
</evidence>
<feature type="transmembrane region" description="Helical" evidence="10">
    <location>
        <begin position="166"/>
        <end position="188"/>
    </location>
</feature>
<feature type="region of interest" description="Disordered" evidence="9">
    <location>
        <begin position="1"/>
        <end position="31"/>
    </location>
</feature>
<dbReference type="OrthoDB" id="1924968at2759"/>
<keyword evidence="12" id="KW-1185">Reference proteome</keyword>
<feature type="compositionally biased region" description="Basic and acidic residues" evidence="9">
    <location>
        <begin position="1"/>
        <end position="13"/>
    </location>
</feature>
<evidence type="ECO:0000256" key="3">
    <source>
        <dbReference type="ARBA" id="ARBA00022448"/>
    </source>
</evidence>
<reference evidence="11 12" key="1">
    <citation type="submission" date="2014-06" db="EMBL/GenBank/DDBJ databases">
        <authorList>
            <person name="Swart Estienne"/>
        </authorList>
    </citation>
    <scope>NUCLEOTIDE SEQUENCE [LARGE SCALE GENOMIC DNA]</scope>
    <source>
        <strain evidence="11 12">130c</strain>
    </source>
</reference>
<evidence type="ECO:0000256" key="8">
    <source>
        <dbReference type="PROSITE-ProRule" id="PRU00282"/>
    </source>
</evidence>
<feature type="transmembrane region" description="Helical" evidence="10">
    <location>
        <begin position="203"/>
        <end position="221"/>
    </location>
</feature>
<feature type="transmembrane region" description="Helical" evidence="10">
    <location>
        <begin position="123"/>
        <end position="145"/>
    </location>
</feature>
<dbReference type="GO" id="GO:0016020">
    <property type="term" value="C:membrane"/>
    <property type="evidence" value="ECO:0007669"/>
    <property type="project" value="UniProtKB-SubCell"/>
</dbReference>
<evidence type="ECO:0000313" key="12">
    <source>
        <dbReference type="Proteomes" id="UP000039865"/>
    </source>
</evidence>
<keyword evidence="3" id="KW-0813">Transport</keyword>
<gene>
    <name evidence="11" type="primary">Contig6784.g7256</name>
    <name evidence="11" type="ORF">STYLEM_18635</name>
</gene>
<name>A0A078B885_STYLE</name>
<dbReference type="InterPro" id="IPR018108">
    <property type="entry name" value="MCP_transmembrane"/>
</dbReference>
<feature type="transmembrane region" description="Helical" evidence="10">
    <location>
        <begin position="84"/>
        <end position="103"/>
    </location>
</feature>
<evidence type="ECO:0000256" key="4">
    <source>
        <dbReference type="ARBA" id="ARBA00022692"/>
    </source>
</evidence>
<comment type="subcellular location">
    <subcellularLocation>
        <location evidence="1">Membrane</location>
        <topology evidence="1">Multi-pass membrane protein</topology>
    </subcellularLocation>
</comment>
<dbReference type="Gene3D" id="1.50.40.10">
    <property type="entry name" value="Mitochondrial carrier domain"/>
    <property type="match status" value="1"/>
</dbReference>
<evidence type="ECO:0000256" key="10">
    <source>
        <dbReference type="SAM" id="Phobius"/>
    </source>
</evidence>
<protein>
    <recommendedName>
        <fullName evidence="13">Mitochondrial carrier protein</fullName>
    </recommendedName>
</protein>
<dbReference type="InterPro" id="IPR023395">
    <property type="entry name" value="MCP_dom_sf"/>
</dbReference>
<evidence type="ECO:0000256" key="5">
    <source>
        <dbReference type="ARBA" id="ARBA00022737"/>
    </source>
</evidence>
<accession>A0A078B885</accession>
<dbReference type="SUPFAM" id="SSF103506">
    <property type="entry name" value="Mitochondrial carrier"/>
    <property type="match status" value="2"/>
</dbReference>
<keyword evidence="7 8" id="KW-0472">Membrane</keyword>
<dbReference type="PANTHER" id="PTHR45683">
    <property type="entry name" value="MITOCHONDRIAL NICOTINAMIDE ADENINE DINUCLEOTIDE TRANSPORTER 1-RELATED-RELATED"/>
    <property type="match status" value="1"/>
</dbReference>